<dbReference type="EMBL" id="GL376623">
    <property type="status" value="NOT_ANNOTATED_CDS"/>
    <property type="molecule type" value="Genomic_DNA"/>
</dbReference>
<dbReference type="FunFam" id="1.10.220.10:FF:000005">
    <property type="entry name" value="Annexin"/>
    <property type="match status" value="1"/>
</dbReference>
<dbReference type="InParanoid" id="K3WZ33"/>
<protein>
    <recommendedName>
        <fullName evidence="4">Annexin</fullName>
    </recommendedName>
</protein>
<dbReference type="GO" id="GO:0005544">
    <property type="term" value="F:calcium-dependent phospholipid binding"/>
    <property type="evidence" value="ECO:0007669"/>
    <property type="project" value="UniProtKB-KW"/>
</dbReference>
<dbReference type="InterPro" id="IPR001464">
    <property type="entry name" value="Annexin"/>
</dbReference>
<reference evidence="5" key="3">
    <citation type="submission" date="2015-02" db="UniProtKB">
        <authorList>
            <consortium name="EnsemblProtists"/>
        </authorList>
    </citation>
    <scope>IDENTIFICATION</scope>
    <source>
        <strain evidence="5">DAOM BR144</strain>
    </source>
</reference>
<dbReference type="PROSITE" id="PS51897">
    <property type="entry name" value="ANNEXIN_2"/>
    <property type="match status" value="4"/>
</dbReference>
<proteinExistence type="inferred from homology"/>
<evidence type="ECO:0000313" key="6">
    <source>
        <dbReference type="Proteomes" id="UP000019132"/>
    </source>
</evidence>
<dbReference type="InterPro" id="IPR037104">
    <property type="entry name" value="Annexin_sf"/>
</dbReference>
<dbReference type="PROSITE" id="PS00223">
    <property type="entry name" value="ANNEXIN_1"/>
    <property type="match status" value="1"/>
</dbReference>
<keyword evidence="6" id="KW-1185">Reference proteome</keyword>
<keyword evidence="4" id="KW-0106">Calcium</keyword>
<evidence type="ECO:0000256" key="1">
    <source>
        <dbReference type="ARBA" id="ARBA00007831"/>
    </source>
</evidence>
<keyword evidence="3 4" id="KW-0041">Annexin</keyword>
<dbReference type="SUPFAM" id="SSF47874">
    <property type="entry name" value="Annexin"/>
    <property type="match status" value="1"/>
</dbReference>
<dbReference type="InterPro" id="IPR018252">
    <property type="entry name" value="Annexin_repeat_CS"/>
</dbReference>
<dbReference type="Gene3D" id="1.10.220.10">
    <property type="entry name" value="Annexin"/>
    <property type="match status" value="4"/>
</dbReference>
<dbReference type="SMART" id="SM00335">
    <property type="entry name" value="ANX"/>
    <property type="match status" value="4"/>
</dbReference>
<dbReference type="eggNOG" id="KOG0819">
    <property type="taxonomic scope" value="Eukaryota"/>
</dbReference>
<name>K3WZ33_GLOUD</name>
<accession>K3WZ33</accession>
<dbReference type="EnsemblProtists" id="PYU1_T010232">
    <property type="protein sequence ID" value="PYU1_T010232"/>
    <property type="gene ID" value="PYU1_G010212"/>
</dbReference>
<keyword evidence="4" id="KW-0111">Calcium/phospholipid-binding</keyword>
<dbReference type="PANTHER" id="PTHR10502:SF102">
    <property type="entry name" value="ANNEXIN B11"/>
    <property type="match status" value="1"/>
</dbReference>
<evidence type="ECO:0000313" key="5">
    <source>
        <dbReference type="EnsemblProtists" id="PYU1_T010232"/>
    </source>
</evidence>
<dbReference type="Proteomes" id="UP000019132">
    <property type="component" value="Unassembled WGS sequence"/>
</dbReference>
<reference evidence="6" key="2">
    <citation type="submission" date="2010-04" db="EMBL/GenBank/DDBJ databases">
        <authorList>
            <person name="Buell R."/>
            <person name="Hamilton J."/>
            <person name="Hostetler J."/>
        </authorList>
    </citation>
    <scope>NUCLEOTIDE SEQUENCE [LARGE SCALE GENOMIC DNA]</scope>
    <source>
        <strain evidence="6">DAOM:BR144</strain>
    </source>
</reference>
<evidence type="ECO:0000256" key="2">
    <source>
        <dbReference type="ARBA" id="ARBA00022737"/>
    </source>
</evidence>
<evidence type="ECO:0000256" key="4">
    <source>
        <dbReference type="RuleBase" id="RU003540"/>
    </source>
</evidence>
<dbReference type="GO" id="GO:0001786">
    <property type="term" value="F:phosphatidylserine binding"/>
    <property type="evidence" value="ECO:0007669"/>
    <property type="project" value="TreeGrafter"/>
</dbReference>
<dbReference type="GO" id="GO:0005737">
    <property type="term" value="C:cytoplasm"/>
    <property type="evidence" value="ECO:0007669"/>
    <property type="project" value="TreeGrafter"/>
</dbReference>
<reference evidence="6" key="1">
    <citation type="journal article" date="2010" name="Genome Biol.">
        <title>Genome sequence of the necrotrophic plant pathogen Pythium ultimum reveals original pathogenicity mechanisms and effector repertoire.</title>
        <authorList>
            <person name="Levesque C.A."/>
            <person name="Brouwer H."/>
            <person name="Cano L."/>
            <person name="Hamilton J.P."/>
            <person name="Holt C."/>
            <person name="Huitema E."/>
            <person name="Raffaele S."/>
            <person name="Robideau G.P."/>
            <person name="Thines M."/>
            <person name="Win J."/>
            <person name="Zerillo M.M."/>
            <person name="Beakes G.W."/>
            <person name="Boore J.L."/>
            <person name="Busam D."/>
            <person name="Dumas B."/>
            <person name="Ferriera S."/>
            <person name="Fuerstenberg S.I."/>
            <person name="Gachon C.M."/>
            <person name="Gaulin E."/>
            <person name="Govers F."/>
            <person name="Grenville-Briggs L."/>
            <person name="Horner N."/>
            <person name="Hostetler J."/>
            <person name="Jiang R.H."/>
            <person name="Johnson J."/>
            <person name="Krajaejun T."/>
            <person name="Lin H."/>
            <person name="Meijer H.J."/>
            <person name="Moore B."/>
            <person name="Morris P."/>
            <person name="Phuntmart V."/>
            <person name="Puiu D."/>
            <person name="Shetty J."/>
            <person name="Stajich J.E."/>
            <person name="Tripathy S."/>
            <person name="Wawra S."/>
            <person name="van West P."/>
            <person name="Whitty B.R."/>
            <person name="Coutinho P.M."/>
            <person name="Henrissat B."/>
            <person name="Martin F."/>
            <person name="Thomas P.D."/>
            <person name="Tyler B.M."/>
            <person name="De Vries R.P."/>
            <person name="Kamoun S."/>
            <person name="Yandell M."/>
            <person name="Tisserat N."/>
            <person name="Buell C.R."/>
        </authorList>
    </citation>
    <scope>NUCLEOTIDE SEQUENCE</scope>
    <source>
        <strain evidence="6">DAOM:BR144</strain>
    </source>
</reference>
<dbReference type="VEuPathDB" id="FungiDB:PYU1_G010212"/>
<dbReference type="Pfam" id="PF00191">
    <property type="entry name" value="Annexin"/>
    <property type="match status" value="4"/>
</dbReference>
<keyword evidence="2 4" id="KW-0677">Repeat</keyword>
<comment type="domain">
    <text evidence="4">A pair of annexin repeats may form one binding site for calcium and phospholipid.</text>
</comment>
<dbReference type="STRING" id="431595.K3WZ33"/>
<dbReference type="GO" id="GO:0005886">
    <property type="term" value="C:plasma membrane"/>
    <property type="evidence" value="ECO:0007669"/>
    <property type="project" value="TreeGrafter"/>
</dbReference>
<dbReference type="PANTHER" id="PTHR10502">
    <property type="entry name" value="ANNEXIN"/>
    <property type="match status" value="1"/>
</dbReference>
<organism evidence="5 6">
    <name type="scientific">Globisporangium ultimum (strain ATCC 200006 / CBS 805.95 / DAOM BR144)</name>
    <name type="common">Pythium ultimum</name>
    <dbReference type="NCBI Taxonomy" id="431595"/>
    <lineage>
        <taxon>Eukaryota</taxon>
        <taxon>Sar</taxon>
        <taxon>Stramenopiles</taxon>
        <taxon>Oomycota</taxon>
        <taxon>Peronosporomycetes</taxon>
        <taxon>Pythiales</taxon>
        <taxon>Pythiaceae</taxon>
        <taxon>Globisporangium</taxon>
    </lineage>
</organism>
<sequence length="344" mass="37952">MQLYPPSAHNAFHGVGIVFPQHIDQAVTQIHEACKGFGTDEQTLIAVLGSKSPETRNLIQMRYKELYKKPLKDLVKSETSGNFGKLLRMISTPLPETEANILRDATKGMGTNESLLVQILSGRTNEEMNILKKTYFNLHGKDLAVTLSSELSGDFKKVIMALLQSSQLEYNPAFHNAAKAEADAVALYKSGQGRIGTQEDIFIGILVACPPEYLKMVDAVYVSKYNNNIAKAVDKEFSGDAKRSLNYLVKSVMDPYPTIAEVFEKTMKGFGTDETALSTALVRYHSVLPHVKTAYKKMYNKELRDRIYGETSGDYRKLLLEIYDAPQDSPLTKAGAAPVGGAAA</sequence>
<dbReference type="GO" id="GO:0005509">
    <property type="term" value="F:calcium ion binding"/>
    <property type="evidence" value="ECO:0007669"/>
    <property type="project" value="InterPro"/>
</dbReference>
<dbReference type="HOGENOM" id="CLU_025300_0_3_1"/>
<evidence type="ECO:0000256" key="3">
    <source>
        <dbReference type="ARBA" id="ARBA00023216"/>
    </source>
</evidence>
<dbReference type="InterPro" id="IPR018502">
    <property type="entry name" value="Annexin_repeat"/>
</dbReference>
<dbReference type="AlphaFoldDB" id="K3WZ33"/>
<dbReference type="PRINTS" id="PR00196">
    <property type="entry name" value="ANNEXIN"/>
</dbReference>
<dbReference type="OMA" id="DLMRIRT"/>
<comment type="similarity">
    <text evidence="1 4">Belongs to the annexin family.</text>
</comment>